<proteinExistence type="predicted"/>
<feature type="domain" description="Bacterial Ig" evidence="2">
    <location>
        <begin position="477"/>
        <end position="534"/>
    </location>
</feature>
<dbReference type="Proteomes" id="UP000019248">
    <property type="component" value="Unassembled WGS sequence"/>
</dbReference>
<reference evidence="3 4" key="1">
    <citation type="journal article" date="2014" name="Int. J. Syst. Evol. Microbiol.">
        <title>Listeria floridensis sp. nov., Listeria aquatica sp. nov., Listeria cornellensis sp. nov., Listeria riparia sp. nov. and Listeria grandensis sp. nov., from agricultural and natural environments.</title>
        <authorList>
            <person name="den Bakker H.C."/>
            <person name="Warchocki S."/>
            <person name="Wright E.M."/>
            <person name="Allred A.F."/>
            <person name="Ahlstrom C."/>
            <person name="Manuel C.S."/>
            <person name="Stasiewicz M.J."/>
            <person name="Burrell A."/>
            <person name="Roof S."/>
            <person name="Strawn L."/>
            <person name="Fortes E.D."/>
            <person name="Nightingale K.K."/>
            <person name="Kephart D."/>
            <person name="Wiedmann M."/>
        </authorList>
    </citation>
    <scope>NUCLEOTIDE SEQUENCE [LARGE SCALE GENOMIC DNA]</scope>
    <source>
        <strain evidence="3 4">FSL S10-1204</strain>
    </source>
</reference>
<dbReference type="InterPro" id="IPR032179">
    <property type="entry name" value="Cry22Aa_Ig-like"/>
</dbReference>
<evidence type="ECO:0000259" key="2">
    <source>
        <dbReference type="Pfam" id="PF20622"/>
    </source>
</evidence>
<keyword evidence="4" id="KW-1185">Reference proteome</keyword>
<dbReference type="PATRIC" id="fig|1265816.5.peg.2942"/>
<dbReference type="InterPro" id="IPR046746">
    <property type="entry name" value="Big_15"/>
</dbReference>
<dbReference type="Gene3D" id="2.60.40.10">
    <property type="entry name" value="Immunoglobulins"/>
    <property type="match status" value="1"/>
</dbReference>
<gene>
    <name evidence="3" type="ORF">PRIP_14892</name>
</gene>
<feature type="domain" description="Pesticidal crystal protein Cry22Aa Ig-like" evidence="1">
    <location>
        <begin position="245"/>
        <end position="312"/>
    </location>
</feature>
<dbReference type="AlphaFoldDB" id="W7CT54"/>
<organism evidence="3 4">
    <name type="scientific">Listeria riparia FSL S10-1204</name>
    <dbReference type="NCBI Taxonomy" id="1265816"/>
    <lineage>
        <taxon>Bacteria</taxon>
        <taxon>Bacillati</taxon>
        <taxon>Bacillota</taxon>
        <taxon>Bacilli</taxon>
        <taxon>Bacillales</taxon>
        <taxon>Listeriaceae</taxon>
        <taxon>Listeria</taxon>
    </lineage>
</organism>
<dbReference type="Pfam" id="PF16403">
    <property type="entry name" value="Bact_surface_Ig-like"/>
    <property type="match status" value="1"/>
</dbReference>
<dbReference type="InterPro" id="IPR013783">
    <property type="entry name" value="Ig-like_fold"/>
</dbReference>
<evidence type="ECO:0000313" key="4">
    <source>
        <dbReference type="Proteomes" id="UP000019248"/>
    </source>
</evidence>
<accession>W7CT54</accession>
<dbReference type="Gene3D" id="2.60.120.200">
    <property type="match status" value="1"/>
</dbReference>
<dbReference type="RefSeq" id="WP_036101836.1">
    <property type="nucleotide sequence ID" value="NZ_AODL01000031.1"/>
</dbReference>
<comment type="caution">
    <text evidence="3">The sequence shown here is derived from an EMBL/GenBank/DDBJ whole genome shotgun (WGS) entry which is preliminary data.</text>
</comment>
<evidence type="ECO:0000313" key="3">
    <source>
        <dbReference type="EMBL" id="EUJ42834.1"/>
    </source>
</evidence>
<sequence>MAFNVLASAPLTTMAASTNEIAPVGVSKSSTDTRALTEKNLIDISNLGDGAKLGYSTYSDAITLTQNGVFSNGYIVTKQKINLKNSFTLKTKLGIGGGASKADGISFFMQNANTPTFGPIGDDMRLKGVSNTLGIAFRHQTWYSPARNNVSFYTKDAGFFGYVNSFPSGGNYDLTINWNSSTQTLSYDYSGIVRSYKVTDMDKVFGGTEAIIGFTGVIGEGTNTHVLYNPTLTVNTGKEPIIDASDKTINAGENFSPLDGVSATDVEDGDITNKIKVIDNNVDTSKGGSYNVTYSVTDGGGNTTTKTIQVNVRPKMPVVQSMKDGDTTVTITNTSPGAMVSMILPDGTILNKVAGATGEVIFTTPSLVAGEKIRAYQTEGGQGSYNYERKVEITKPTIPEIKESDKSVTVSGRPGATITLTFPDGTETSKAADSNGNATFVLNDIKEGDIINATQSKNGQVSSVSTVTVGKTEITEGTITANDYTIGKDRYVKGALTGDVVKAQLEVNGKKFTTINVSGSTYQYYAKKITSQNQPIKCISSVMMQQVKYYKEQK</sequence>
<dbReference type="InterPro" id="IPR013320">
    <property type="entry name" value="ConA-like_dom_sf"/>
</dbReference>
<dbReference type="EMBL" id="AODL01000031">
    <property type="protein sequence ID" value="EUJ42834.1"/>
    <property type="molecule type" value="Genomic_DNA"/>
</dbReference>
<evidence type="ECO:0000259" key="1">
    <source>
        <dbReference type="Pfam" id="PF16403"/>
    </source>
</evidence>
<dbReference type="Pfam" id="PF20622">
    <property type="entry name" value="Big_15"/>
    <property type="match status" value="1"/>
</dbReference>
<dbReference type="SUPFAM" id="SSF49899">
    <property type="entry name" value="Concanavalin A-like lectins/glucanases"/>
    <property type="match status" value="1"/>
</dbReference>
<name>W7CT54_9LIST</name>
<protein>
    <submittedName>
        <fullName evidence="3">Putative peptidoglycan linked protein</fullName>
    </submittedName>
</protein>